<protein>
    <submittedName>
        <fullName evidence="3">DUF2167 domain-containing protein</fullName>
    </submittedName>
</protein>
<gene>
    <name evidence="3" type="ORF">E4T21_19520</name>
</gene>
<sequence length="346" mass="38326">MASITVMTHMKWASTCAILALLLSAVLLSTQVQAHQESREQAVSSDQETLAEDTAVQLSDVWVQALSAMNLGPMTIALSDQASLDLPSGYGFMPQPWARKIMAKVGNQPSADELGVIFPLVEEVEWYVDVEYVASGYIKRSDDQPWDTEQLLAGLRQGTEADNARRGKLGIPPVQVVGWVETPAYDVKLHRLLWAIEARMQTSMRDSASSRESIINASIINESIINESIINYSRHELGREGYIALSLVTSRAFLAQGKRAIDELGAAIEFKEGKRYQDFDAASDRLAEYGLAELIVGRAIREPRPLMVAGSWLAGLWGPLVIVMLLVCWLVGARRRVKKRNRLMSL</sequence>
<name>A0A5C1NLB7_9GAMM</name>
<keyword evidence="1" id="KW-0812">Transmembrane</keyword>
<dbReference type="KEGG" id="hbh:E4T21_19520"/>
<evidence type="ECO:0000313" key="3">
    <source>
        <dbReference type="EMBL" id="QEM83501.1"/>
    </source>
</evidence>
<dbReference type="EMBL" id="CP038437">
    <property type="protein sequence ID" value="QEM83501.1"/>
    <property type="molecule type" value="Genomic_DNA"/>
</dbReference>
<accession>A0A5C1NLB7</accession>
<keyword evidence="1" id="KW-0472">Membrane</keyword>
<evidence type="ECO:0000256" key="2">
    <source>
        <dbReference type="SAM" id="SignalP"/>
    </source>
</evidence>
<dbReference type="RefSeq" id="WP_149286623.1">
    <property type="nucleotide sequence ID" value="NZ_CP038437.2"/>
</dbReference>
<proteinExistence type="predicted"/>
<dbReference type="InterPro" id="IPR018682">
    <property type="entry name" value="DUF2167_membr"/>
</dbReference>
<dbReference type="Proteomes" id="UP000324285">
    <property type="component" value="Chromosome"/>
</dbReference>
<dbReference type="Pfam" id="PF09935">
    <property type="entry name" value="DUF2167"/>
    <property type="match status" value="1"/>
</dbReference>
<feature type="signal peptide" evidence="2">
    <location>
        <begin position="1"/>
        <end position="34"/>
    </location>
</feature>
<evidence type="ECO:0000313" key="4">
    <source>
        <dbReference type="Proteomes" id="UP000324285"/>
    </source>
</evidence>
<keyword evidence="4" id="KW-1185">Reference proteome</keyword>
<keyword evidence="1" id="KW-1133">Transmembrane helix</keyword>
<reference evidence="3" key="1">
    <citation type="submission" date="2021-02" db="EMBL/GenBank/DDBJ databases">
        <title>Strain Y2R2, a novel species of the genus Halomonas.</title>
        <authorList>
            <person name="Huang H."/>
        </authorList>
    </citation>
    <scope>NUCLEOTIDE SEQUENCE</scope>
    <source>
        <strain evidence="3">Y2R2</strain>
    </source>
</reference>
<keyword evidence="2" id="KW-0732">Signal</keyword>
<feature type="transmembrane region" description="Helical" evidence="1">
    <location>
        <begin position="312"/>
        <end position="332"/>
    </location>
</feature>
<dbReference type="AlphaFoldDB" id="A0A5C1NLB7"/>
<evidence type="ECO:0000256" key="1">
    <source>
        <dbReference type="SAM" id="Phobius"/>
    </source>
</evidence>
<feature type="chain" id="PRO_5022757395" evidence="2">
    <location>
        <begin position="35"/>
        <end position="346"/>
    </location>
</feature>
<dbReference type="OrthoDB" id="196355at2"/>
<organism evidence="3 4">
    <name type="scientific">Halomonas binhaiensis</name>
    <dbReference type="NCBI Taxonomy" id="2562282"/>
    <lineage>
        <taxon>Bacteria</taxon>
        <taxon>Pseudomonadati</taxon>
        <taxon>Pseudomonadota</taxon>
        <taxon>Gammaproteobacteria</taxon>
        <taxon>Oceanospirillales</taxon>
        <taxon>Halomonadaceae</taxon>
        <taxon>Halomonas</taxon>
    </lineage>
</organism>